<feature type="signal peptide" evidence="1">
    <location>
        <begin position="1"/>
        <end position="36"/>
    </location>
</feature>
<dbReference type="Pfam" id="PF07585">
    <property type="entry name" value="BBP7"/>
    <property type="match status" value="1"/>
</dbReference>
<evidence type="ECO:0000256" key="1">
    <source>
        <dbReference type="SAM" id="SignalP"/>
    </source>
</evidence>
<keyword evidence="1" id="KW-0732">Signal</keyword>
<gene>
    <name evidence="2" type="ORF">Mal64_28630</name>
</gene>
<organism evidence="2 3">
    <name type="scientific">Pseudobythopirellula maris</name>
    <dbReference type="NCBI Taxonomy" id="2527991"/>
    <lineage>
        <taxon>Bacteria</taxon>
        <taxon>Pseudomonadati</taxon>
        <taxon>Planctomycetota</taxon>
        <taxon>Planctomycetia</taxon>
        <taxon>Pirellulales</taxon>
        <taxon>Lacipirellulaceae</taxon>
        <taxon>Pseudobythopirellula</taxon>
    </lineage>
</organism>
<dbReference type="RefSeq" id="WP_146401370.1">
    <property type="nucleotide sequence ID" value="NZ_SJPQ01000003.1"/>
</dbReference>
<accession>A0A5C5ZJN6</accession>
<sequence length="451" mass="47971" precursor="true">MTRHDGGRLRRRARIVLCTLVAVLAAALAPGNGALAEDFVVAGPLVDYRAAGTAIAVDEPQGDFVSHSAYSGGATCPCGCGGCCGGESFWLRAETLLWRLSGQDLPPLVTASPTGTPLPGAGVLGDPSTSILYGGDTAGDGWRSGVRLSAGVWLDSCETFALVGDYFHLGQDGDDFSQGVDGDLIVTRPFFNTQTNTQDVQLISQLNELDGDVRVESFEELQGASIGLQQCLKRCCDPCGRGPSWRIDLVSGYRHYEHNSRLAIYEDLLVLPGTTQPLVPGTTIELRDQFDARNEFHGGEFGLKTRVERNGWLFESLLKVAVGRHRRTVDVDGSTLNTVPGAGAFLFDGGLLTSTATNIGSYQDTRTAVIPELRLSLAHRLTQRLTGRVGYSLIVWDEVALAADHLPPGLAVDPRNLPPVAAGGGPDPAFPGIQGSTLLAHGLDFGLELNY</sequence>
<keyword evidence="3" id="KW-1185">Reference proteome</keyword>
<evidence type="ECO:0000313" key="2">
    <source>
        <dbReference type="EMBL" id="TWT87325.1"/>
    </source>
</evidence>
<dbReference type="EMBL" id="SJPQ01000003">
    <property type="protein sequence ID" value="TWT87325.1"/>
    <property type="molecule type" value="Genomic_DNA"/>
</dbReference>
<dbReference type="OrthoDB" id="8212403at2"/>
<dbReference type="AlphaFoldDB" id="A0A5C5ZJN6"/>
<proteinExistence type="predicted"/>
<reference evidence="2 3" key="1">
    <citation type="submission" date="2019-02" db="EMBL/GenBank/DDBJ databases">
        <title>Deep-cultivation of Planctomycetes and their phenomic and genomic characterization uncovers novel biology.</title>
        <authorList>
            <person name="Wiegand S."/>
            <person name="Jogler M."/>
            <person name="Boedeker C."/>
            <person name="Pinto D."/>
            <person name="Vollmers J."/>
            <person name="Rivas-Marin E."/>
            <person name="Kohn T."/>
            <person name="Peeters S.H."/>
            <person name="Heuer A."/>
            <person name="Rast P."/>
            <person name="Oberbeckmann S."/>
            <person name="Bunk B."/>
            <person name="Jeske O."/>
            <person name="Meyerdierks A."/>
            <person name="Storesund J.E."/>
            <person name="Kallscheuer N."/>
            <person name="Luecker S."/>
            <person name="Lage O.M."/>
            <person name="Pohl T."/>
            <person name="Merkel B.J."/>
            <person name="Hornburger P."/>
            <person name="Mueller R.-W."/>
            <person name="Bruemmer F."/>
            <person name="Labrenz M."/>
            <person name="Spormann A.M."/>
            <person name="Op Den Camp H."/>
            <person name="Overmann J."/>
            <person name="Amann R."/>
            <person name="Jetten M.S.M."/>
            <person name="Mascher T."/>
            <person name="Medema M.H."/>
            <person name="Devos D.P."/>
            <person name="Kaster A.-K."/>
            <person name="Ovreas L."/>
            <person name="Rohde M."/>
            <person name="Galperin M.Y."/>
            <person name="Jogler C."/>
        </authorList>
    </citation>
    <scope>NUCLEOTIDE SEQUENCE [LARGE SCALE GENOMIC DNA]</scope>
    <source>
        <strain evidence="2 3">Mal64</strain>
    </source>
</reference>
<dbReference type="Proteomes" id="UP000315440">
    <property type="component" value="Unassembled WGS sequence"/>
</dbReference>
<feature type="chain" id="PRO_5022699545" evidence="1">
    <location>
        <begin position="37"/>
        <end position="451"/>
    </location>
</feature>
<evidence type="ECO:0000313" key="3">
    <source>
        <dbReference type="Proteomes" id="UP000315440"/>
    </source>
</evidence>
<comment type="caution">
    <text evidence="2">The sequence shown here is derived from an EMBL/GenBank/DDBJ whole genome shotgun (WGS) entry which is preliminary data.</text>
</comment>
<dbReference type="InterPro" id="IPR011446">
    <property type="entry name" value="BBP7"/>
</dbReference>
<protein>
    <submittedName>
        <fullName evidence="2">Uncharacterized protein</fullName>
    </submittedName>
</protein>
<name>A0A5C5ZJN6_9BACT</name>